<dbReference type="EMBL" id="JACJVO010000015">
    <property type="protein sequence ID" value="MBB6731748.1"/>
    <property type="molecule type" value="Genomic_DNA"/>
</dbReference>
<dbReference type="InterPro" id="IPR051785">
    <property type="entry name" value="MMCE/EMCE_epimerase"/>
</dbReference>
<sequence>MDGNLLGNRVITQIGLLVNDIDKTSEAYARFFGVEKPQWFWTDAPEVARTEFRGASSDARAKLAFLDMGSLQLELIEPDANPSTWRESLDQNGEGFHHIAFVIDGMKEKIELLGRNGYPLLQKGEYTGGRYAYMDTFQDLKVLIELLENDR</sequence>
<dbReference type="Pfam" id="PF13669">
    <property type="entry name" value="Glyoxalase_4"/>
    <property type="match status" value="1"/>
</dbReference>
<dbReference type="CDD" id="cd07249">
    <property type="entry name" value="MMCE"/>
    <property type="match status" value="1"/>
</dbReference>
<name>A0A7X0SQ02_9BACL</name>
<feature type="domain" description="VOC" evidence="3">
    <location>
        <begin position="10"/>
        <end position="149"/>
    </location>
</feature>
<dbReference type="InterPro" id="IPR037523">
    <property type="entry name" value="VOC_core"/>
</dbReference>
<dbReference type="Gene3D" id="3.10.180.10">
    <property type="entry name" value="2,3-Dihydroxybiphenyl 1,2-Dioxygenase, domain 1"/>
    <property type="match status" value="1"/>
</dbReference>
<dbReference type="PANTHER" id="PTHR43048:SF3">
    <property type="entry name" value="METHYLMALONYL-COA EPIMERASE, MITOCHONDRIAL"/>
    <property type="match status" value="1"/>
</dbReference>
<dbReference type="GO" id="GO:0046872">
    <property type="term" value="F:metal ion binding"/>
    <property type="evidence" value="ECO:0007669"/>
    <property type="project" value="UniProtKB-KW"/>
</dbReference>
<dbReference type="PANTHER" id="PTHR43048">
    <property type="entry name" value="METHYLMALONYL-COA EPIMERASE"/>
    <property type="match status" value="1"/>
</dbReference>
<keyword evidence="5" id="KW-1185">Reference proteome</keyword>
<comment type="similarity">
    <text evidence="1">Belongs to the methylmalonyl-CoA epimerase family.</text>
</comment>
<reference evidence="4 5" key="1">
    <citation type="submission" date="2020-08" db="EMBL/GenBank/DDBJ databases">
        <title>Cohnella phylogeny.</title>
        <authorList>
            <person name="Dunlap C."/>
        </authorList>
    </citation>
    <scope>NUCLEOTIDE SEQUENCE [LARGE SCALE GENOMIC DNA]</scope>
    <source>
        <strain evidence="4 5">CBP 2801</strain>
    </source>
</reference>
<gene>
    <name evidence="4" type="ORF">H7C18_12575</name>
</gene>
<dbReference type="Proteomes" id="UP000564644">
    <property type="component" value="Unassembled WGS sequence"/>
</dbReference>
<evidence type="ECO:0000256" key="1">
    <source>
        <dbReference type="ARBA" id="ARBA00009308"/>
    </source>
</evidence>
<proteinExistence type="inferred from homology"/>
<dbReference type="GO" id="GO:0004493">
    <property type="term" value="F:methylmalonyl-CoA epimerase activity"/>
    <property type="evidence" value="ECO:0007669"/>
    <property type="project" value="TreeGrafter"/>
</dbReference>
<dbReference type="InterPro" id="IPR029068">
    <property type="entry name" value="Glyas_Bleomycin-R_OHBP_Dase"/>
</dbReference>
<dbReference type="RefSeq" id="WP_185129423.1">
    <property type="nucleotide sequence ID" value="NZ_JACJVO010000015.1"/>
</dbReference>
<evidence type="ECO:0000313" key="4">
    <source>
        <dbReference type="EMBL" id="MBB6731748.1"/>
    </source>
</evidence>
<evidence type="ECO:0000259" key="3">
    <source>
        <dbReference type="PROSITE" id="PS51819"/>
    </source>
</evidence>
<dbReference type="PROSITE" id="PS51819">
    <property type="entry name" value="VOC"/>
    <property type="match status" value="1"/>
</dbReference>
<keyword evidence="2" id="KW-0479">Metal-binding</keyword>
<dbReference type="GO" id="GO:0046491">
    <property type="term" value="P:L-methylmalonyl-CoA metabolic process"/>
    <property type="evidence" value="ECO:0007669"/>
    <property type="project" value="TreeGrafter"/>
</dbReference>
<dbReference type="AlphaFoldDB" id="A0A7X0SQ02"/>
<comment type="caution">
    <text evidence="4">The sequence shown here is derived from an EMBL/GenBank/DDBJ whole genome shotgun (WGS) entry which is preliminary data.</text>
</comment>
<dbReference type="SUPFAM" id="SSF54593">
    <property type="entry name" value="Glyoxalase/Bleomycin resistance protein/Dihydroxybiphenyl dioxygenase"/>
    <property type="match status" value="1"/>
</dbReference>
<protein>
    <submittedName>
        <fullName evidence="4">VOC family protein</fullName>
    </submittedName>
</protein>
<evidence type="ECO:0000313" key="5">
    <source>
        <dbReference type="Proteomes" id="UP000564644"/>
    </source>
</evidence>
<dbReference type="InterPro" id="IPR017515">
    <property type="entry name" value="MeMalonyl-CoA_epimerase"/>
</dbReference>
<accession>A0A7X0SQ02</accession>
<evidence type="ECO:0000256" key="2">
    <source>
        <dbReference type="ARBA" id="ARBA00022723"/>
    </source>
</evidence>
<organism evidence="4 5">
    <name type="scientific">Cohnella zeiphila</name>
    <dbReference type="NCBI Taxonomy" id="2761120"/>
    <lineage>
        <taxon>Bacteria</taxon>
        <taxon>Bacillati</taxon>
        <taxon>Bacillota</taxon>
        <taxon>Bacilli</taxon>
        <taxon>Bacillales</taxon>
        <taxon>Paenibacillaceae</taxon>
        <taxon>Cohnella</taxon>
    </lineage>
</organism>